<comment type="caution">
    <text evidence="1">The sequence shown here is derived from an EMBL/GenBank/DDBJ whole genome shotgun (WGS) entry which is preliminary data.</text>
</comment>
<dbReference type="AlphaFoldDB" id="F5S9N0"/>
<dbReference type="HOGENOM" id="CLU_3252787_0_0_4"/>
<name>F5S9N0_KINKI</name>
<dbReference type="EMBL" id="AFHS01000065">
    <property type="protein sequence ID" value="EGK07030.1"/>
    <property type="molecule type" value="Genomic_DNA"/>
</dbReference>
<organism evidence="1 2">
    <name type="scientific">Kingella kingae ATCC 23330</name>
    <dbReference type="NCBI Taxonomy" id="887327"/>
    <lineage>
        <taxon>Bacteria</taxon>
        <taxon>Pseudomonadati</taxon>
        <taxon>Pseudomonadota</taxon>
        <taxon>Betaproteobacteria</taxon>
        <taxon>Neisseriales</taxon>
        <taxon>Neisseriaceae</taxon>
        <taxon>Kingella</taxon>
    </lineage>
</organism>
<evidence type="ECO:0000313" key="1">
    <source>
        <dbReference type="EMBL" id="EGK07030.1"/>
    </source>
</evidence>
<evidence type="ECO:0000313" key="2">
    <source>
        <dbReference type="Proteomes" id="UP000004207"/>
    </source>
</evidence>
<gene>
    <name evidence="1" type="ORF">HMPREF0476_1913</name>
</gene>
<accession>F5S9N0</accession>
<protein>
    <submittedName>
        <fullName evidence="1">Uncharacterized protein</fullName>
    </submittedName>
</protein>
<keyword evidence="2" id="KW-1185">Reference proteome</keyword>
<reference evidence="1 2" key="1">
    <citation type="submission" date="2011-04" db="EMBL/GenBank/DDBJ databases">
        <authorList>
            <person name="Muzny D."/>
            <person name="Qin X."/>
            <person name="Deng J."/>
            <person name="Jiang H."/>
            <person name="Liu Y."/>
            <person name="Qu J."/>
            <person name="Song X.-Z."/>
            <person name="Zhang L."/>
            <person name="Thornton R."/>
            <person name="Coyle M."/>
            <person name="Francisco L."/>
            <person name="Jackson L."/>
            <person name="Javaid M."/>
            <person name="Korchina V."/>
            <person name="Kovar C."/>
            <person name="Mata R."/>
            <person name="Mathew T."/>
            <person name="Ngo R."/>
            <person name="Nguyen L."/>
            <person name="Nguyen N."/>
            <person name="Okwuonu G."/>
            <person name="Ongeri F."/>
            <person name="Pham C."/>
            <person name="Simmons D."/>
            <person name="Wilczek-Boney K."/>
            <person name="Hale W."/>
            <person name="Jakkamsetti A."/>
            <person name="Pham P."/>
            <person name="Ruth R."/>
            <person name="San Lucas F."/>
            <person name="Warren J."/>
            <person name="Zhang J."/>
            <person name="Zhao Z."/>
            <person name="Zhou C."/>
            <person name="Zhu D."/>
            <person name="Lee S."/>
            <person name="Bess C."/>
            <person name="Blankenburg K."/>
            <person name="Forbes L."/>
            <person name="Fu Q."/>
            <person name="Gubbala S."/>
            <person name="Hirani K."/>
            <person name="Jayaseelan J.C."/>
            <person name="Lara F."/>
            <person name="Munidasa M."/>
            <person name="Palculict T."/>
            <person name="Patil S."/>
            <person name="Pu L.-L."/>
            <person name="Saada N."/>
            <person name="Tang L."/>
            <person name="Weissenberger G."/>
            <person name="Zhu Y."/>
            <person name="Hemphill L."/>
            <person name="Shang Y."/>
            <person name="Youmans B."/>
            <person name="Ayvaz T."/>
            <person name="Ross M."/>
            <person name="Santibanez J."/>
            <person name="Aqrawi P."/>
            <person name="Gross S."/>
            <person name="Joshi V."/>
            <person name="Fowler G."/>
            <person name="Nazareth L."/>
            <person name="Reid J."/>
            <person name="Worley K."/>
            <person name="Petrosino J."/>
            <person name="Highlander S."/>
            <person name="Gibbs R."/>
        </authorList>
    </citation>
    <scope>NUCLEOTIDE SEQUENCE [LARGE SCALE GENOMIC DNA]</scope>
    <source>
        <strain evidence="1 2">ATCC 23330</strain>
    </source>
</reference>
<dbReference type="Proteomes" id="UP000004207">
    <property type="component" value="Unassembled WGS sequence"/>
</dbReference>
<proteinExistence type="predicted"/>
<sequence length="42" mass="4930">MILSFENNKGRYYSSNFCRLLCHKTKQPALLKFQSTGCFLLQ</sequence>